<dbReference type="EMBL" id="VIIS01000268">
    <property type="protein sequence ID" value="KAF0311050.1"/>
    <property type="molecule type" value="Genomic_DNA"/>
</dbReference>
<keyword evidence="2" id="KW-1185">Reference proteome</keyword>
<dbReference type="GO" id="GO:0005776">
    <property type="term" value="C:autophagosome"/>
    <property type="evidence" value="ECO:0007669"/>
    <property type="project" value="TreeGrafter"/>
</dbReference>
<dbReference type="GO" id="GO:0005096">
    <property type="term" value="F:GTPase activator activity"/>
    <property type="evidence" value="ECO:0007669"/>
    <property type="project" value="TreeGrafter"/>
</dbReference>
<dbReference type="Gene3D" id="1.10.472.80">
    <property type="entry name" value="Ypt/Rab-GAP domain of gyp1p, domain 3"/>
    <property type="match status" value="2"/>
</dbReference>
<protein>
    <submittedName>
        <fullName evidence="1">TBC1 domain family member 25</fullName>
    </submittedName>
</protein>
<proteinExistence type="predicted"/>
<dbReference type="OrthoDB" id="10264062at2759"/>
<dbReference type="SUPFAM" id="SSF47923">
    <property type="entry name" value="Ypt/Rab-GAP domain of gyp1p"/>
    <property type="match status" value="1"/>
</dbReference>
<name>A0A6A4X4N8_AMPAM</name>
<dbReference type="InterPro" id="IPR035969">
    <property type="entry name" value="Rab-GAP_TBC_sf"/>
</dbReference>
<dbReference type="Proteomes" id="UP000440578">
    <property type="component" value="Unassembled WGS sequence"/>
</dbReference>
<gene>
    <name evidence="1" type="primary">TBC1D25_1</name>
    <name evidence="1" type="ORF">FJT64_018087</name>
</gene>
<evidence type="ECO:0000313" key="2">
    <source>
        <dbReference type="Proteomes" id="UP000440578"/>
    </source>
</evidence>
<dbReference type="PANTHER" id="PTHR22957:SF333">
    <property type="entry name" value="TBC1 DOMAIN FAMILY MEMBER 25"/>
    <property type="match status" value="1"/>
</dbReference>
<comment type="caution">
    <text evidence="1">The sequence shown here is derived from an EMBL/GenBank/DDBJ whole genome shotgun (WGS) entry which is preliminary data.</text>
</comment>
<accession>A0A6A4X4N8</accession>
<sequence length="399" mass="43991">MSKKADDLLFCYRWLLLELKREFAFEETLRMLEVLWSSLPPDWPCDGLQLFELRYTGVPLLDTSAAAIRPTLSGFRRRAATAYSKVCAIRRQSAGTLSLGNSPLLKKEFSPGESAATGMSASKRVQSLDGIAGDIAHCATSATSARIFREERQARKEKLLRERRLQSDAELAGSDGGRKIRDLGEFRRLTRQTSGSLTLPLEMTGDEGEPSGSLMTTSDELDYCTIECPAAAEMSRQRVRLEHSTSCFIQNAVAVENPVDISDNPLLAEEVEVGLTPSTDPISATEQELGAVTEQGLGAVISYSCENDVRGRLPAPQELGGGNPFLIFLCLSLLQQHRDVILGSRLDYQEIAMLFDKMVRKHDLSRTLEQARRMFSDYLKRDWSVASGSTAKDGADVGV</sequence>
<evidence type="ECO:0000313" key="1">
    <source>
        <dbReference type="EMBL" id="KAF0311050.1"/>
    </source>
</evidence>
<dbReference type="PANTHER" id="PTHR22957">
    <property type="entry name" value="TBC1 DOMAIN FAMILY MEMBER GTPASE-ACTIVATING PROTEIN"/>
    <property type="match status" value="1"/>
</dbReference>
<dbReference type="AlphaFoldDB" id="A0A6A4X4N8"/>
<organism evidence="1 2">
    <name type="scientific">Amphibalanus amphitrite</name>
    <name type="common">Striped barnacle</name>
    <name type="synonym">Balanus amphitrite</name>
    <dbReference type="NCBI Taxonomy" id="1232801"/>
    <lineage>
        <taxon>Eukaryota</taxon>
        <taxon>Metazoa</taxon>
        <taxon>Ecdysozoa</taxon>
        <taxon>Arthropoda</taxon>
        <taxon>Crustacea</taxon>
        <taxon>Multicrustacea</taxon>
        <taxon>Cirripedia</taxon>
        <taxon>Thoracica</taxon>
        <taxon>Thoracicalcarea</taxon>
        <taxon>Balanomorpha</taxon>
        <taxon>Balanoidea</taxon>
        <taxon>Balanidae</taxon>
        <taxon>Amphibalaninae</taxon>
        <taxon>Amphibalanus</taxon>
    </lineage>
</organism>
<dbReference type="GO" id="GO:1901096">
    <property type="term" value="P:regulation of autophagosome maturation"/>
    <property type="evidence" value="ECO:0007669"/>
    <property type="project" value="TreeGrafter"/>
</dbReference>
<reference evidence="1 2" key="1">
    <citation type="submission" date="2019-07" db="EMBL/GenBank/DDBJ databases">
        <title>Draft genome assembly of a fouling barnacle, Amphibalanus amphitrite (Darwin, 1854): The first reference genome for Thecostraca.</title>
        <authorList>
            <person name="Kim W."/>
        </authorList>
    </citation>
    <scope>NUCLEOTIDE SEQUENCE [LARGE SCALE GENOMIC DNA]</scope>
    <source>
        <strain evidence="1">SNU_AA5</strain>
        <tissue evidence="1">Soma without cirri and trophi</tissue>
    </source>
</reference>